<dbReference type="Gene3D" id="3.80.10.10">
    <property type="entry name" value="Ribonuclease Inhibitor"/>
    <property type="match status" value="1"/>
</dbReference>
<dbReference type="PANTHER" id="PTHR34223:SF40">
    <property type="entry name" value="OS08G0197800 PROTEIN"/>
    <property type="match status" value="1"/>
</dbReference>
<organism evidence="2">
    <name type="scientific">Oryza glumipatula</name>
    <dbReference type="NCBI Taxonomy" id="40148"/>
    <lineage>
        <taxon>Eukaryota</taxon>
        <taxon>Viridiplantae</taxon>
        <taxon>Streptophyta</taxon>
        <taxon>Embryophyta</taxon>
        <taxon>Tracheophyta</taxon>
        <taxon>Spermatophyta</taxon>
        <taxon>Magnoliopsida</taxon>
        <taxon>Liliopsida</taxon>
        <taxon>Poales</taxon>
        <taxon>Poaceae</taxon>
        <taxon>BOP clade</taxon>
        <taxon>Oryzoideae</taxon>
        <taxon>Oryzeae</taxon>
        <taxon>Oryzinae</taxon>
        <taxon>Oryza</taxon>
    </lineage>
</organism>
<dbReference type="Gene3D" id="1.20.1280.50">
    <property type="match status" value="1"/>
</dbReference>
<dbReference type="PANTHER" id="PTHR34223">
    <property type="entry name" value="OS11G0201299 PROTEIN"/>
    <property type="match status" value="1"/>
</dbReference>
<dbReference type="InterPro" id="IPR053781">
    <property type="entry name" value="F-box_AtFBL13-like"/>
</dbReference>
<keyword evidence="3" id="KW-1185">Reference proteome</keyword>
<dbReference type="InterPro" id="IPR036047">
    <property type="entry name" value="F-box-like_dom_sf"/>
</dbReference>
<dbReference type="SUPFAM" id="SSF81383">
    <property type="entry name" value="F-box domain"/>
    <property type="match status" value="1"/>
</dbReference>
<accession>A0A0E0ARX9</accession>
<dbReference type="STRING" id="40148.A0A0E0ARX9"/>
<dbReference type="CDD" id="cd22160">
    <property type="entry name" value="F-box_AtFBL13-like"/>
    <property type="match status" value="1"/>
</dbReference>
<sequence length="216" mass="24287">MRNPGETARGGGGGEDDLLSALPDALLNHVMSFLRAWEVACTCVLSRRWRHLWATAPCVDLRLWGGRGHLRPPARLAKFAYRFLLEREVSAAVDTLRVMSSPVSFSDYEEGEEPSPQVVDYSACDVETWIRAAIKRRARVIHLTGHPEDSDFPDLNHVPIISRHLKHLKITGFSLEDRTLRQISCHCPCLEILELKCCLLDGREISSTSLKSLTMV</sequence>
<dbReference type="EnsemblPlants" id="OGLUM08G06020.1">
    <property type="protein sequence ID" value="OGLUM08G06020.1"/>
    <property type="gene ID" value="OGLUM08G06020"/>
</dbReference>
<protein>
    <recommendedName>
        <fullName evidence="1">F-box domain-containing protein</fullName>
    </recommendedName>
</protein>
<dbReference type="Proteomes" id="UP000026961">
    <property type="component" value="Chromosome 8"/>
</dbReference>
<dbReference type="InterPro" id="IPR032675">
    <property type="entry name" value="LRR_dom_sf"/>
</dbReference>
<dbReference type="HOGENOM" id="CLU_003068_7_1_1"/>
<evidence type="ECO:0000313" key="2">
    <source>
        <dbReference type="EnsemblPlants" id="OGLUM08G06020.1"/>
    </source>
</evidence>
<dbReference type="InterPro" id="IPR053197">
    <property type="entry name" value="F-box_SCFL_complex_component"/>
</dbReference>
<dbReference type="Gramene" id="OGLUM08G06020.1">
    <property type="protein sequence ID" value="OGLUM08G06020.1"/>
    <property type="gene ID" value="OGLUM08G06020"/>
</dbReference>
<dbReference type="eggNOG" id="ENOG502RYTW">
    <property type="taxonomic scope" value="Eukaryota"/>
</dbReference>
<dbReference type="AlphaFoldDB" id="A0A0E0ARX9"/>
<reference evidence="2" key="2">
    <citation type="submission" date="2018-05" db="EMBL/GenBank/DDBJ databases">
        <title>OgluRS3 (Oryza glumaepatula Reference Sequence Version 3).</title>
        <authorList>
            <person name="Zhang J."/>
            <person name="Kudrna D."/>
            <person name="Lee S."/>
            <person name="Talag J."/>
            <person name="Welchert J."/>
            <person name="Wing R.A."/>
        </authorList>
    </citation>
    <scope>NUCLEOTIDE SEQUENCE [LARGE SCALE GENOMIC DNA]</scope>
</reference>
<dbReference type="InterPro" id="IPR001810">
    <property type="entry name" value="F-box_dom"/>
</dbReference>
<reference evidence="2" key="1">
    <citation type="submission" date="2015-04" db="UniProtKB">
        <authorList>
            <consortium name="EnsemblPlants"/>
        </authorList>
    </citation>
    <scope>IDENTIFICATION</scope>
</reference>
<proteinExistence type="predicted"/>
<evidence type="ECO:0000259" key="1">
    <source>
        <dbReference type="Pfam" id="PF00646"/>
    </source>
</evidence>
<name>A0A0E0ARX9_9ORYZ</name>
<evidence type="ECO:0000313" key="3">
    <source>
        <dbReference type="Proteomes" id="UP000026961"/>
    </source>
</evidence>
<feature type="domain" description="F-box" evidence="1">
    <location>
        <begin position="19"/>
        <end position="54"/>
    </location>
</feature>
<dbReference type="SUPFAM" id="SSF52047">
    <property type="entry name" value="RNI-like"/>
    <property type="match status" value="1"/>
</dbReference>
<dbReference type="Pfam" id="PF00646">
    <property type="entry name" value="F-box"/>
    <property type="match status" value="1"/>
</dbReference>